<comment type="function">
    <text evidence="2">Catalyzes the reduction of dTDP-6-deoxy-L-lyxo-4-hexulose to yield dTDP-L-rhamnose.</text>
</comment>
<sequence length="310" mass="32190">MTGLALLIPGGRGQLGTDLVRRGRDVVGAAGIVHGLGSAELDITDAASVDAAVARLAASAAEAGVRPVAINAAAYTAVDAAETDEAAAMRVNRDGPARLADACAAHDVALVHVSTDYVFPGDADRPYEPSDPTGPRSAYGRTKLAGERAVLDRCPRAWVVRTAWVYGAAGGNFVKTMIRLEAGRERLSVVDDQVGSPTWTGDLADGLIELAGRLAAGRPPARRVLHCTNGGQASWFEFARAVFAEIGADPTRIDACTTADFPRPAPRPAYSVLSGSAWAGEGLTPLPPWRQALSAAFREQSAELRGGQAG</sequence>
<comment type="pathway">
    <text evidence="2">Carbohydrate biosynthesis; dTDP-L-rhamnose biosynthesis.</text>
</comment>
<organism evidence="3 4">
    <name type="scientific">Actinoalloteichus hoggarensis</name>
    <dbReference type="NCBI Taxonomy" id="1470176"/>
    <lineage>
        <taxon>Bacteria</taxon>
        <taxon>Bacillati</taxon>
        <taxon>Actinomycetota</taxon>
        <taxon>Actinomycetes</taxon>
        <taxon>Pseudonocardiales</taxon>
        <taxon>Pseudonocardiaceae</taxon>
        <taxon>Actinoalloteichus</taxon>
    </lineage>
</organism>
<dbReference type="GO" id="GO:0008831">
    <property type="term" value="F:dTDP-4-dehydrorhamnose reductase activity"/>
    <property type="evidence" value="ECO:0007669"/>
    <property type="project" value="UniProtKB-EC"/>
</dbReference>
<name>A0A221W9X2_9PSEU</name>
<dbReference type="OrthoDB" id="9803892at2"/>
<dbReference type="InterPro" id="IPR005913">
    <property type="entry name" value="dTDP_dehydrorham_reduct"/>
</dbReference>
<accession>A0A221W9X2</accession>
<dbReference type="Pfam" id="PF04321">
    <property type="entry name" value="RmlD_sub_bind"/>
    <property type="match status" value="1"/>
</dbReference>
<comment type="similarity">
    <text evidence="1 2">Belongs to the dTDP-4-dehydrorhamnose reductase family.</text>
</comment>
<dbReference type="NCBIfam" id="TIGR01214">
    <property type="entry name" value="rmlD"/>
    <property type="match status" value="1"/>
</dbReference>
<dbReference type="PANTHER" id="PTHR10491">
    <property type="entry name" value="DTDP-4-DEHYDRORHAMNOSE REDUCTASE"/>
    <property type="match status" value="1"/>
</dbReference>
<evidence type="ECO:0000256" key="2">
    <source>
        <dbReference type="RuleBase" id="RU364082"/>
    </source>
</evidence>
<dbReference type="SUPFAM" id="SSF51735">
    <property type="entry name" value="NAD(P)-binding Rossmann-fold domains"/>
    <property type="match status" value="1"/>
</dbReference>
<dbReference type="EMBL" id="CP022521">
    <property type="protein sequence ID" value="ASO22521.1"/>
    <property type="molecule type" value="Genomic_DNA"/>
</dbReference>
<keyword evidence="4" id="KW-1185">Reference proteome</keyword>
<dbReference type="InterPro" id="IPR029903">
    <property type="entry name" value="RmlD-like-bd"/>
</dbReference>
<dbReference type="GO" id="GO:0019305">
    <property type="term" value="P:dTDP-rhamnose biosynthetic process"/>
    <property type="evidence" value="ECO:0007669"/>
    <property type="project" value="UniProtKB-UniPathway"/>
</dbReference>
<dbReference type="GO" id="GO:0005829">
    <property type="term" value="C:cytosol"/>
    <property type="evidence" value="ECO:0007669"/>
    <property type="project" value="TreeGrafter"/>
</dbReference>
<dbReference type="Gene3D" id="3.40.50.720">
    <property type="entry name" value="NAD(P)-binding Rossmann-like Domain"/>
    <property type="match status" value="1"/>
</dbReference>
<dbReference type="EC" id="1.1.1.133" evidence="2"/>
<dbReference type="Gene3D" id="3.90.25.10">
    <property type="entry name" value="UDP-galactose 4-epimerase, domain 1"/>
    <property type="match status" value="1"/>
</dbReference>
<dbReference type="CDD" id="cd05254">
    <property type="entry name" value="dTDP_HR_like_SDR_e"/>
    <property type="match status" value="1"/>
</dbReference>
<evidence type="ECO:0000313" key="3">
    <source>
        <dbReference type="EMBL" id="ASO22521.1"/>
    </source>
</evidence>
<dbReference type="PANTHER" id="PTHR10491:SF4">
    <property type="entry name" value="METHIONINE ADENOSYLTRANSFERASE 2 SUBUNIT BETA"/>
    <property type="match status" value="1"/>
</dbReference>
<protein>
    <recommendedName>
        <fullName evidence="2">dTDP-4-dehydrorhamnose reductase</fullName>
        <ecNumber evidence="2">1.1.1.133</ecNumber>
    </recommendedName>
</protein>
<keyword evidence="2 3" id="KW-0560">Oxidoreductase</keyword>
<reference evidence="3 4" key="1">
    <citation type="submission" date="2017-07" db="EMBL/GenBank/DDBJ databases">
        <title>Complete genome sequence of Actinoalloteichus hoggarensis DSM 45943, type strain of Actinoalloteichus hoggarensis.</title>
        <authorList>
            <person name="Ruckert C."/>
            <person name="Nouioui I."/>
            <person name="Willmese J."/>
            <person name="van Wezel G."/>
            <person name="Klenk H.-P."/>
            <person name="Kalinowski J."/>
            <person name="Zotchev S.B."/>
        </authorList>
    </citation>
    <scope>NUCLEOTIDE SEQUENCE [LARGE SCALE GENOMIC DNA]</scope>
    <source>
        <strain evidence="3 4">DSM 45943</strain>
    </source>
</reference>
<dbReference type="InterPro" id="IPR036291">
    <property type="entry name" value="NAD(P)-bd_dom_sf"/>
</dbReference>
<dbReference type="RefSeq" id="WP_093943455.1">
    <property type="nucleotide sequence ID" value="NZ_CP022521.1"/>
</dbReference>
<dbReference type="UniPathway" id="UPA00124"/>
<dbReference type="Proteomes" id="UP000204221">
    <property type="component" value="Chromosome"/>
</dbReference>
<evidence type="ECO:0000256" key="1">
    <source>
        <dbReference type="ARBA" id="ARBA00010944"/>
    </source>
</evidence>
<evidence type="ECO:0000313" key="4">
    <source>
        <dbReference type="Proteomes" id="UP000204221"/>
    </source>
</evidence>
<gene>
    <name evidence="3" type="primary">rmlD</name>
    <name evidence="3" type="ORF">AHOG_24580</name>
</gene>
<proteinExistence type="inferred from homology"/>
<dbReference type="AlphaFoldDB" id="A0A221W9X2"/>
<keyword evidence="2" id="KW-0521">NADP</keyword>
<dbReference type="KEGG" id="ahg:AHOG_24580"/>